<dbReference type="InterPro" id="IPR001584">
    <property type="entry name" value="Integrase_cat-core"/>
</dbReference>
<dbReference type="Pfam" id="PF00665">
    <property type="entry name" value="rve"/>
    <property type="match status" value="1"/>
</dbReference>
<dbReference type="SUPFAM" id="SSF53098">
    <property type="entry name" value="Ribonuclease H-like"/>
    <property type="match status" value="1"/>
</dbReference>
<comment type="caution">
    <text evidence="3">The sequence shown here is derived from an EMBL/GenBank/DDBJ whole genome shotgun (WGS) entry which is preliminary data.</text>
</comment>
<dbReference type="AlphaFoldDB" id="A0AA37XMU2"/>
<accession>A0AA37XMU2</accession>
<name>A0AA37XMU2_9ENTE</name>
<evidence type="ECO:0000313" key="4">
    <source>
        <dbReference type="Proteomes" id="UP001157039"/>
    </source>
</evidence>
<feature type="domain" description="Integrase catalytic" evidence="2">
    <location>
        <begin position="116"/>
        <end position="283"/>
    </location>
</feature>
<dbReference type="InterPro" id="IPR012337">
    <property type="entry name" value="RNaseH-like_sf"/>
</dbReference>
<dbReference type="InterPro" id="IPR048020">
    <property type="entry name" value="Transpos_IS3"/>
</dbReference>
<dbReference type="Proteomes" id="UP001157039">
    <property type="component" value="Unassembled WGS sequence"/>
</dbReference>
<dbReference type="Gene3D" id="3.30.420.10">
    <property type="entry name" value="Ribonuclease H-like superfamily/Ribonuclease H"/>
    <property type="match status" value="1"/>
</dbReference>
<dbReference type="InterPro" id="IPR036397">
    <property type="entry name" value="RNaseH_sf"/>
</dbReference>
<evidence type="ECO:0000259" key="2">
    <source>
        <dbReference type="PROSITE" id="PS50994"/>
    </source>
</evidence>
<comment type="function">
    <text evidence="1">Involved in the transposition of the insertion sequence.</text>
</comment>
<dbReference type="Pfam" id="PF13333">
    <property type="entry name" value="rve_2"/>
    <property type="match status" value="1"/>
</dbReference>
<reference evidence="3 4" key="1">
    <citation type="journal article" date="2014" name="Int. J. Syst. Evol. Microbiol.">
        <title>Complete genome sequence of Corynebacterium casei LMG S-19264T (=DSM 44701T), isolated from a smear-ripened cheese.</title>
        <authorList>
            <consortium name="US DOE Joint Genome Institute (JGI-PGF)"/>
            <person name="Walter F."/>
            <person name="Albersmeier A."/>
            <person name="Kalinowski J."/>
            <person name="Ruckert C."/>
        </authorList>
    </citation>
    <scope>NUCLEOTIDE SEQUENCE [LARGE SCALE GENOMIC DNA]</scope>
    <source>
        <strain evidence="3 4">NBRC 114545</strain>
    </source>
</reference>
<gene>
    <name evidence="3" type="ORF">GCM10025885_21280</name>
</gene>
<dbReference type="NCBIfam" id="NF033516">
    <property type="entry name" value="transpos_IS3"/>
    <property type="match status" value="1"/>
</dbReference>
<dbReference type="PANTHER" id="PTHR46889">
    <property type="entry name" value="TRANSPOSASE INSF FOR INSERTION SEQUENCE IS3B-RELATED"/>
    <property type="match status" value="1"/>
</dbReference>
<sequence>MIDEESQEYPIRMLTQVLEISKTTYYASKDRCPSQRSQENEQLKEEILQIYEKSKRRYGAPKITYKLKQLGWSVGLKRVQRLMRELGVHSVIRKKYRPATNHEKVTARENLLKQDFSTTSINQKWGADITYIHTQKEGWTYLASVMDLYSRKIIGYSYGKQMTTSIAVEAFHQAVQNQQLKEGAGLVLQTDLGTQYTSDAFEQLLLQYHVSHSYSRKGTPYDNSGIESFHATLKKEEVYLKHYKTFDETRLALFQYINGWYNRERIHGKLNYLTPQQAEDQVKMSA</sequence>
<protein>
    <submittedName>
        <fullName evidence="3">Transposase</fullName>
    </submittedName>
</protein>
<proteinExistence type="predicted"/>
<dbReference type="PANTHER" id="PTHR46889:SF7">
    <property type="entry name" value="TRANSPOSASE FOR INSERTION SEQUENCE ELEMENT IS904"/>
    <property type="match status" value="1"/>
</dbReference>
<evidence type="ECO:0000313" key="3">
    <source>
        <dbReference type="EMBL" id="GMA73079.1"/>
    </source>
</evidence>
<dbReference type="GO" id="GO:0015074">
    <property type="term" value="P:DNA integration"/>
    <property type="evidence" value="ECO:0007669"/>
    <property type="project" value="InterPro"/>
</dbReference>
<dbReference type="PROSITE" id="PS50994">
    <property type="entry name" value="INTEGRASE"/>
    <property type="match status" value="1"/>
</dbReference>
<organism evidence="3 4">
    <name type="scientific">Tetragenococcus osmophilus</name>
    <dbReference type="NCBI Taxonomy" id="526944"/>
    <lineage>
        <taxon>Bacteria</taxon>
        <taxon>Bacillati</taxon>
        <taxon>Bacillota</taxon>
        <taxon>Bacilli</taxon>
        <taxon>Lactobacillales</taxon>
        <taxon>Enterococcaceae</taxon>
        <taxon>Tetragenococcus</taxon>
    </lineage>
</organism>
<dbReference type="GO" id="GO:0003676">
    <property type="term" value="F:nucleic acid binding"/>
    <property type="evidence" value="ECO:0007669"/>
    <property type="project" value="InterPro"/>
</dbReference>
<dbReference type="Pfam" id="PF13276">
    <property type="entry name" value="HTH_21"/>
    <property type="match status" value="1"/>
</dbReference>
<dbReference type="InterPro" id="IPR050900">
    <property type="entry name" value="Transposase_IS3/IS150/IS904"/>
</dbReference>
<evidence type="ECO:0000256" key="1">
    <source>
        <dbReference type="ARBA" id="ARBA00002286"/>
    </source>
</evidence>
<dbReference type="InterPro" id="IPR025948">
    <property type="entry name" value="HTH-like_dom"/>
</dbReference>
<dbReference type="EMBL" id="BSUW01000001">
    <property type="protein sequence ID" value="GMA73079.1"/>
    <property type="molecule type" value="Genomic_DNA"/>
</dbReference>